<feature type="transmembrane region" description="Helical" evidence="1">
    <location>
        <begin position="20"/>
        <end position="53"/>
    </location>
</feature>
<sequence>MAGRFRQPSAAGLMEGYRYVLLVSGVWTAPFSVQSMVTIAVPGMCAGVVAFQVPSEAMTWDPSSSAGRMLLKHISGVVGVAGVILVSPAAGLGAFGNGLWIGAAAFYAVEDDCVRS</sequence>
<accession>A0A318MB03</accession>
<evidence type="ECO:0000313" key="3">
    <source>
        <dbReference type="Proteomes" id="UP000247744"/>
    </source>
</evidence>
<name>A0A318MB03_9BIFI</name>
<keyword evidence="1" id="KW-1133">Transmembrane helix</keyword>
<reference evidence="2 3" key="1">
    <citation type="submission" date="2018-05" db="EMBL/GenBank/DDBJ databases">
        <title>Reference genomes for bee gut microbiota database.</title>
        <authorList>
            <person name="Ellegaard K.M."/>
        </authorList>
    </citation>
    <scope>NUCLEOTIDE SEQUENCE [LARGE SCALE GENOMIC DNA]</scope>
    <source>
        <strain evidence="2 3">ESL0200</strain>
    </source>
</reference>
<keyword evidence="1" id="KW-0472">Membrane</keyword>
<gene>
    <name evidence="2" type="ORF">DKK75_01980</name>
</gene>
<evidence type="ECO:0000313" key="2">
    <source>
        <dbReference type="EMBL" id="PXY85357.1"/>
    </source>
</evidence>
<comment type="caution">
    <text evidence="2">The sequence shown here is derived from an EMBL/GenBank/DDBJ whole genome shotgun (WGS) entry which is preliminary data.</text>
</comment>
<proteinExistence type="predicted"/>
<organism evidence="2 3">
    <name type="scientific">Bifidobacterium asteroides</name>
    <dbReference type="NCBI Taxonomy" id="1684"/>
    <lineage>
        <taxon>Bacteria</taxon>
        <taxon>Bacillati</taxon>
        <taxon>Actinomycetota</taxon>
        <taxon>Actinomycetes</taxon>
        <taxon>Bifidobacteriales</taxon>
        <taxon>Bifidobacteriaceae</taxon>
        <taxon>Bifidobacterium</taxon>
    </lineage>
</organism>
<dbReference type="EMBL" id="QGLL01000002">
    <property type="protein sequence ID" value="PXY85357.1"/>
    <property type="molecule type" value="Genomic_DNA"/>
</dbReference>
<dbReference type="Proteomes" id="UP000247744">
    <property type="component" value="Unassembled WGS sequence"/>
</dbReference>
<evidence type="ECO:0000256" key="1">
    <source>
        <dbReference type="SAM" id="Phobius"/>
    </source>
</evidence>
<feature type="transmembrane region" description="Helical" evidence="1">
    <location>
        <begin position="73"/>
        <end position="95"/>
    </location>
</feature>
<protein>
    <submittedName>
        <fullName evidence="2">Uncharacterized protein</fullName>
    </submittedName>
</protein>
<dbReference type="AlphaFoldDB" id="A0A318MB03"/>
<keyword evidence="1" id="KW-0812">Transmembrane</keyword>